<dbReference type="EMBL" id="CM001880">
    <property type="protein sequence ID" value="EOX99719.1"/>
    <property type="molecule type" value="Genomic_DNA"/>
</dbReference>
<evidence type="ECO:0000313" key="3">
    <source>
        <dbReference type="Proteomes" id="UP000026915"/>
    </source>
</evidence>
<dbReference type="AlphaFoldDB" id="A0A061E3Z5"/>
<keyword evidence="3" id="KW-1185">Reference proteome</keyword>
<reference evidence="2 3" key="1">
    <citation type="journal article" date="2013" name="Genome Biol.">
        <title>The genome sequence of the most widely cultivated cacao type and its use to identify candidate genes regulating pod color.</title>
        <authorList>
            <person name="Motamayor J.C."/>
            <person name="Mockaitis K."/>
            <person name="Schmutz J."/>
            <person name="Haiminen N."/>
            <person name="Iii D.L."/>
            <person name="Cornejo O."/>
            <person name="Findley S.D."/>
            <person name="Zheng P."/>
            <person name="Utro F."/>
            <person name="Royaert S."/>
            <person name="Saski C."/>
            <person name="Jenkins J."/>
            <person name="Podicheti R."/>
            <person name="Zhao M."/>
            <person name="Scheffler B.E."/>
            <person name="Stack J.C."/>
            <person name="Feltus F.A."/>
            <person name="Mustiga G.M."/>
            <person name="Amores F."/>
            <person name="Phillips W."/>
            <person name="Marelli J.P."/>
            <person name="May G.D."/>
            <person name="Shapiro H."/>
            <person name="Ma J."/>
            <person name="Bustamante C.D."/>
            <person name="Schnell R.J."/>
            <person name="Main D."/>
            <person name="Gilbert D."/>
            <person name="Parida L."/>
            <person name="Kuhn D.N."/>
        </authorList>
    </citation>
    <scope>NUCLEOTIDE SEQUENCE [LARGE SCALE GENOMIC DNA]</scope>
    <source>
        <strain evidence="3">cv. Matina 1-6</strain>
    </source>
</reference>
<gene>
    <name evidence="2" type="ORF">TCM_008555</name>
</gene>
<evidence type="ECO:0000313" key="2">
    <source>
        <dbReference type="EMBL" id="EOX99719.1"/>
    </source>
</evidence>
<name>A0A061E3Z5_THECC</name>
<organism evidence="2 3">
    <name type="scientific">Theobroma cacao</name>
    <name type="common">Cacao</name>
    <name type="synonym">Cocoa</name>
    <dbReference type="NCBI Taxonomy" id="3641"/>
    <lineage>
        <taxon>Eukaryota</taxon>
        <taxon>Viridiplantae</taxon>
        <taxon>Streptophyta</taxon>
        <taxon>Embryophyta</taxon>
        <taxon>Tracheophyta</taxon>
        <taxon>Spermatophyta</taxon>
        <taxon>Magnoliopsida</taxon>
        <taxon>eudicotyledons</taxon>
        <taxon>Gunneridae</taxon>
        <taxon>Pentapetalae</taxon>
        <taxon>rosids</taxon>
        <taxon>malvids</taxon>
        <taxon>Malvales</taxon>
        <taxon>Malvaceae</taxon>
        <taxon>Byttnerioideae</taxon>
        <taxon>Theobroma</taxon>
    </lineage>
</organism>
<proteinExistence type="predicted"/>
<dbReference type="InParanoid" id="A0A061E3Z5"/>
<dbReference type="Gramene" id="EOX99719">
    <property type="protein sequence ID" value="EOX99719"/>
    <property type="gene ID" value="TCM_008555"/>
</dbReference>
<accession>A0A061E3Z5</accession>
<sequence>MAKTSLTRKVTNKGKEKRPIEDSYVLPPKKKGKMVLDSPAEMKRESQKKMGPKTKRLATTKGISIEKGSLDETPLIKADLSRFFDELKIKALSTFEDRYFSPTLVREFYSSITLNKYELEDPNDFVENGLMCYCVETNLKSLSLILESC</sequence>
<dbReference type="Proteomes" id="UP000026915">
    <property type="component" value="Chromosome 2"/>
</dbReference>
<evidence type="ECO:0000256" key="1">
    <source>
        <dbReference type="SAM" id="MobiDB-lite"/>
    </source>
</evidence>
<feature type="region of interest" description="Disordered" evidence="1">
    <location>
        <begin position="1"/>
        <end position="56"/>
    </location>
</feature>
<dbReference type="HOGENOM" id="CLU_1753006_0_0_1"/>
<protein>
    <submittedName>
        <fullName evidence="2">Uncharacterized protein</fullName>
    </submittedName>
</protein>